<reference evidence="2 3" key="1">
    <citation type="submission" date="2021-03" db="EMBL/GenBank/DDBJ databases">
        <title>First Case of infection caused by Chromobacterium haemolyticum derived from water in China.</title>
        <authorList>
            <person name="Chen J."/>
            <person name="Liu C."/>
        </authorList>
    </citation>
    <scope>NUCLEOTIDE SEQUENCE [LARGE SCALE GENOMIC DNA]</scope>
    <source>
        <strain evidence="2 3">WJ-5</strain>
    </source>
</reference>
<sequence length="377" mass="42662">MIQVQTLHRSTSITPTEQSHQRNQSLNVLAVHNTQNSPMHRTLDIYGIDDNRKVLSQLNQDKCHVLIKKDHSGNSDLTHGAYVSKQGEDDYGNFNWLNPKGLMKYQTPDVAVISFTNKDQLTQLSETYSKTPLPDFLTKVLNAEACLDTDLYRRNESLAQFVSPIDSTQHGYLISPNTPYCDAKVLDAYVNAPEKLKNSKHGIILCTYAIHPGIQSSFLESRNHQSGPERLEASQKTPQKMIDEKTQIDSLTSILSLKQEHLPQLEKLRQETVQHLRNVYAVNEHDNTRMFFHFPVAEKTATLHLHTWVNKGDHPLNEPRSFDLDAIIAHLKSGKEISDLVLDRNGGNYFLPTSDSIKDISGIPFKGVHDNVLNLPL</sequence>
<name>A0ABS3GIU0_9NEIS</name>
<comment type="caution">
    <text evidence="2">The sequence shown here is derived from an EMBL/GenBank/DDBJ whole genome shotgun (WGS) entry which is preliminary data.</text>
</comment>
<evidence type="ECO:0000313" key="3">
    <source>
        <dbReference type="Proteomes" id="UP000664349"/>
    </source>
</evidence>
<feature type="compositionally biased region" description="Basic and acidic residues" evidence="1">
    <location>
        <begin position="221"/>
        <end position="233"/>
    </location>
</feature>
<dbReference type="Pfam" id="PF11969">
    <property type="entry name" value="DcpS_C"/>
    <property type="match status" value="1"/>
</dbReference>
<feature type="region of interest" description="Disordered" evidence="1">
    <location>
        <begin position="220"/>
        <end position="239"/>
    </location>
</feature>
<evidence type="ECO:0000313" key="2">
    <source>
        <dbReference type="EMBL" id="MBO0414956.1"/>
    </source>
</evidence>
<gene>
    <name evidence="2" type="ORF">J1C50_05485</name>
</gene>
<dbReference type="Gene3D" id="3.30.428.10">
    <property type="entry name" value="HIT-like"/>
    <property type="match status" value="1"/>
</dbReference>
<evidence type="ECO:0000256" key="1">
    <source>
        <dbReference type="SAM" id="MobiDB-lite"/>
    </source>
</evidence>
<proteinExistence type="predicted"/>
<feature type="region of interest" description="Disordered" evidence="1">
    <location>
        <begin position="1"/>
        <end position="22"/>
    </location>
</feature>
<dbReference type="Proteomes" id="UP000664349">
    <property type="component" value="Unassembled WGS sequence"/>
</dbReference>
<dbReference type="EMBL" id="JAFLRD010000004">
    <property type="protein sequence ID" value="MBO0414956.1"/>
    <property type="molecule type" value="Genomic_DNA"/>
</dbReference>
<organism evidence="2 3">
    <name type="scientific">Chromobacterium haemolyticum</name>
    <dbReference type="NCBI Taxonomy" id="394935"/>
    <lineage>
        <taxon>Bacteria</taxon>
        <taxon>Pseudomonadati</taxon>
        <taxon>Pseudomonadota</taxon>
        <taxon>Betaproteobacteria</taxon>
        <taxon>Neisseriales</taxon>
        <taxon>Chromobacteriaceae</taxon>
        <taxon>Chromobacterium</taxon>
    </lineage>
</organism>
<dbReference type="InterPro" id="IPR036265">
    <property type="entry name" value="HIT-like_sf"/>
</dbReference>
<dbReference type="SUPFAM" id="SSF54197">
    <property type="entry name" value="HIT-like"/>
    <property type="match status" value="1"/>
</dbReference>
<dbReference type="RefSeq" id="WP_200123238.1">
    <property type="nucleotide sequence ID" value="NZ_JAEILV010000036.1"/>
</dbReference>
<keyword evidence="3" id="KW-1185">Reference proteome</keyword>
<accession>A0ABS3GIU0</accession>
<protein>
    <submittedName>
        <fullName evidence="2">Uncharacterized protein</fullName>
    </submittedName>
</protein>